<comment type="caution">
    <text evidence="6">The sequence shown here is derived from an EMBL/GenBank/DDBJ whole genome shotgun (WGS) entry which is preliminary data.</text>
</comment>
<dbReference type="Proteomes" id="UP001182556">
    <property type="component" value="Unassembled WGS sequence"/>
</dbReference>
<dbReference type="GO" id="GO:0006107">
    <property type="term" value="P:oxaloacetate metabolic process"/>
    <property type="evidence" value="ECO:0007669"/>
    <property type="project" value="UniProtKB-ARBA"/>
</dbReference>
<dbReference type="PANTHER" id="PTHR11820">
    <property type="entry name" value="ACYLPYRUVASE"/>
    <property type="match status" value="1"/>
</dbReference>
<dbReference type="AlphaFoldDB" id="A0AAD9FIZ2"/>
<protein>
    <recommendedName>
        <fullName evidence="8">Fumarylacetoacetase-like C-terminal domain-containing protein</fullName>
    </recommendedName>
</protein>
<evidence type="ECO:0000256" key="2">
    <source>
        <dbReference type="ARBA" id="ARBA00022723"/>
    </source>
</evidence>
<gene>
    <name evidence="6" type="ORF">DB88DRAFT_543262</name>
</gene>
<name>A0AAD9FIZ2_PAPLA</name>
<dbReference type="Pfam" id="PF02252">
    <property type="entry name" value="PA28_C"/>
    <property type="match status" value="1"/>
</dbReference>
<dbReference type="GO" id="GO:0008537">
    <property type="term" value="C:proteasome activator complex"/>
    <property type="evidence" value="ECO:0007669"/>
    <property type="project" value="InterPro"/>
</dbReference>
<dbReference type="GO" id="GO:0018773">
    <property type="term" value="F:acetylpyruvate hydrolase activity"/>
    <property type="evidence" value="ECO:0007669"/>
    <property type="project" value="TreeGrafter"/>
</dbReference>
<accession>A0AAD9FIZ2</accession>
<organism evidence="6 7">
    <name type="scientific">Papiliotrema laurentii</name>
    <name type="common">Cryptococcus laurentii</name>
    <dbReference type="NCBI Taxonomy" id="5418"/>
    <lineage>
        <taxon>Eukaryota</taxon>
        <taxon>Fungi</taxon>
        <taxon>Dikarya</taxon>
        <taxon>Basidiomycota</taxon>
        <taxon>Agaricomycotina</taxon>
        <taxon>Tremellomycetes</taxon>
        <taxon>Tremellales</taxon>
        <taxon>Rhynchogastremaceae</taxon>
        <taxon>Papiliotrema</taxon>
    </lineage>
</organism>
<dbReference type="InterPro" id="IPR003186">
    <property type="entry name" value="PA28_C"/>
</dbReference>
<dbReference type="Gene3D" id="1.20.120.180">
    <property type="entry name" value="Proteasome activator pa28, C-terminal domain"/>
    <property type="match status" value="1"/>
</dbReference>
<evidence type="ECO:0000256" key="3">
    <source>
        <dbReference type="SAM" id="MobiDB-lite"/>
    </source>
</evidence>
<feature type="domain" description="Fumarylacetoacetase-like C-terminal" evidence="4">
    <location>
        <begin position="76"/>
        <end position="282"/>
    </location>
</feature>
<comment type="similarity">
    <text evidence="1">Belongs to the FAH family.</text>
</comment>
<evidence type="ECO:0008006" key="8">
    <source>
        <dbReference type="Google" id="ProtNLM"/>
    </source>
</evidence>
<dbReference type="SUPFAM" id="SSF56529">
    <property type="entry name" value="FAH"/>
    <property type="match status" value="1"/>
</dbReference>
<evidence type="ECO:0000259" key="4">
    <source>
        <dbReference type="Pfam" id="PF01557"/>
    </source>
</evidence>
<dbReference type="InterPro" id="IPR036997">
    <property type="entry name" value="PA28_C_sf"/>
</dbReference>
<dbReference type="GO" id="GO:0046872">
    <property type="term" value="F:metal ion binding"/>
    <property type="evidence" value="ECO:0007669"/>
    <property type="project" value="UniProtKB-KW"/>
</dbReference>
<proteinExistence type="inferred from homology"/>
<evidence type="ECO:0000313" key="7">
    <source>
        <dbReference type="Proteomes" id="UP001182556"/>
    </source>
</evidence>
<dbReference type="Pfam" id="PF01557">
    <property type="entry name" value="FAA_hydrolase"/>
    <property type="match status" value="1"/>
</dbReference>
<dbReference type="SUPFAM" id="SSF47216">
    <property type="entry name" value="Proteasome activator"/>
    <property type="match status" value="1"/>
</dbReference>
<feature type="region of interest" description="Disordered" evidence="3">
    <location>
        <begin position="379"/>
        <end position="404"/>
    </location>
</feature>
<dbReference type="InterPro" id="IPR011234">
    <property type="entry name" value="Fumarylacetoacetase-like_C"/>
</dbReference>
<dbReference type="Gene3D" id="3.90.850.10">
    <property type="entry name" value="Fumarylacetoacetase-like, C-terminal domain"/>
    <property type="match status" value="1"/>
</dbReference>
<keyword evidence="2" id="KW-0479">Metal-binding</keyword>
<keyword evidence="7" id="KW-1185">Reference proteome</keyword>
<feature type="compositionally biased region" description="Low complexity" evidence="3">
    <location>
        <begin position="379"/>
        <end position="390"/>
    </location>
</feature>
<dbReference type="InterPro" id="IPR036252">
    <property type="entry name" value="Proteasome_activ_sf"/>
</dbReference>
<reference evidence="6" key="1">
    <citation type="submission" date="2023-02" db="EMBL/GenBank/DDBJ databases">
        <title>Identification and recombinant expression of a fungal hydrolase from Papiliotrema laurentii that hydrolyzes apple cutin and clears colloidal polyester polyurethane.</title>
        <authorList>
            <consortium name="DOE Joint Genome Institute"/>
            <person name="Roman V.A."/>
            <person name="Bojanowski C."/>
            <person name="Crable B.R."/>
            <person name="Wagner D.N."/>
            <person name="Hung C.S."/>
            <person name="Nadeau L.J."/>
            <person name="Schratz L."/>
            <person name="Haridas S."/>
            <person name="Pangilinan J."/>
            <person name="Lipzen A."/>
            <person name="Na H."/>
            <person name="Yan M."/>
            <person name="Ng V."/>
            <person name="Grigoriev I.V."/>
            <person name="Spatafora J.W."/>
            <person name="Barlow D."/>
            <person name="Biffinger J."/>
            <person name="Kelley-Loughnane N."/>
            <person name="Varaljay V.A."/>
            <person name="Crookes-Goodson W.J."/>
        </authorList>
    </citation>
    <scope>NUCLEOTIDE SEQUENCE</scope>
    <source>
        <strain evidence="6">5307AH</strain>
    </source>
</reference>
<dbReference type="GO" id="GO:0050163">
    <property type="term" value="F:oxaloacetate tautomerase activity"/>
    <property type="evidence" value="ECO:0007669"/>
    <property type="project" value="UniProtKB-ARBA"/>
</dbReference>
<dbReference type="InterPro" id="IPR036663">
    <property type="entry name" value="Fumarylacetoacetase_C_sf"/>
</dbReference>
<evidence type="ECO:0000256" key="1">
    <source>
        <dbReference type="ARBA" id="ARBA00010211"/>
    </source>
</evidence>
<evidence type="ECO:0000259" key="5">
    <source>
        <dbReference type="Pfam" id="PF02252"/>
    </source>
</evidence>
<dbReference type="EMBL" id="JAODAN010000012">
    <property type="protein sequence ID" value="KAK1921055.1"/>
    <property type="molecule type" value="Genomic_DNA"/>
</dbReference>
<dbReference type="FunFam" id="3.90.850.10:FF:000002">
    <property type="entry name" value="2-hydroxyhepta-2,4-diene-1,7-dioate isomerase"/>
    <property type="match status" value="1"/>
</dbReference>
<dbReference type="PANTHER" id="PTHR11820:SF7">
    <property type="entry name" value="ACYLPYRUVASE FAHD1, MITOCHONDRIAL"/>
    <property type="match status" value="1"/>
</dbReference>
<evidence type="ECO:0000313" key="6">
    <source>
        <dbReference type="EMBL" id="KAK1921055.1"/>
    </source>
</evidence>
<feature type="domain" description="Proteasome activator PA28 C-terminal" evidence="5">
    <location>
        <begin position="440"/>
        <end position="579"/>
    </location>
</feature>
<sequence length="588" mass="64085">MPPSRLIRFIPTSGSSVLIGEPTDKTLDVGLASYEGQGIEVDVYSGDSVLRPGQPTGRKALVRRILSPLAESEIGTIRCIGLNYTSHAKEQNLPLPSLPVLFNRPPTALNDPYPASVVIPHMFADGADYEAEVAVIIGRDAKDVKEEDALDHVAGITACHDVSSRVAQFAQPQWCFSKSWDGSNPLGPAFVPLSSISSLKDVKVAGYLNGERVQSSGLDDLIFSVQKVIAFISQGTTLPAGTVIITGTPGGVGWSRNPRVILSHGDEFRVVVSHGVGSLINKTVDLLTDARVRAAEILRDEIPGKITHIRNLIAQEDDPSSLLYKGHVESGDYLVPRRVQPDTIPRLVEASVGLQGRGLNPEDIRPGEDIVLPDDVVVPKKPVTTQGPTPDRSGVSTPGSERSEDTLIGDHVKLANGLAGLSIDPLEKGATPGPHWFEVVPRNKIQTDLAQMMIAEHEELNRLMADLRLWLELEIPVIEDGNSFGAEVQNHLIKEIDMAYKRANGFANTMRQHHIDRIKTLTDWLRYPNVMDYPAAIASSDRLDHFLTRSYLRQMLTIYGGLMTKFQKNWEKVVNPKGNGGAATGGMY</sequence>